<feature type="compositionally biased region" description="Polar residues" evidence="14">
    <location>
        <begin position="1478"/>
        <end position="1496"/>
    </location>
</feature>
<evidence type="ECO:0008006" key="20">
    <source>
        <dbReference type="Google" id="ProtNLM"/>
    </source>
</evidence>
<name>A0A1I8PCX7_STOCA</name>
<keyword evidence="9" id="KW-0256">Endoplasmic reticulum</keyword>
<dbReference type="InterPro" id="IPR024607">
    <property type="entry name" value="Sulfatase_CS"/>
</dbReference>
<feature type="region of interest" description="Disordered" evidence="14">
    <location>
        <begin position="1355"/>
        <end position="1419"/>
    </location>
</feature>
<feature type="signal peptide" evidence="15">
    <location>
        <begin position="1"/>
        <end position="31"/>
    </location>
</feature>
<feature type="compositionally biased region" description="Basic residues" evidence="14">
    <location>
        <begin position="88"/>
        <end position="101"/>
    </location>
</feature>
<protein>
    <recommendedName>
        <fullName evidence="20">Extracellular sulfatase SULF-1 homolog</fullName>
    </recommendedName>
</protein>
<dbReference type="InterPro" id="IPR017850">
    <property type="entry name" value="Alkaline_phosphatase_core_sf"/>
</dbReference>
<evidence type="ECO:0000256" key="6">
    <source>
        <dbReference type="ARBA" id="ARBA00022723"/>
    </source>
</evidence>
<keyword evidence="13" id="KW-0175">Coiled coil</keyword>
<dbReference type="STRING" id="35570.A0A1I8PCX7"/>
<keyword evidence="6" id="KW-0479">Metal-binding</keyword>
<feature type="compositionally biased region" description="Low complexity" evidence="14">
    <location>
        <begin position="1058"/>
        <end position="1092"/>
    </location>
</feature>
<dbReference type="GO" id="GO:0009986">
    <property type="term" value="C:cell surface"/>
    <property type="evidence" value="ECO:0007669"/>
    <property type="project" value="UniProtKB-SubCell"/>
</dbReference>
<accession>A0A1I8PCX7</accession>
<feature type="compositionally biased region" description="Basic residues" evidence="14">
    <location>
        <begin position="968"/>
        <end position="984"/>
    </location>
</feature>
<dbReference type="EnsemblMetazoa" id="SCAU006957-RA">
    <property type="protein sequence ID" value="SCAU006957-PA"/>
    <property type="gene ID" value="SCAU006957"/>
</dbReference>
<evidence type="ECO:0000256" key="14">
    <source>
        <dbReference type="SAM" id="MobiDB-lite"/>
    </source>
</evidence>
<feature type="region of interest" description="Disordered" evidence="14">
    <location>
        <begin position="598"/>
        <end position="623"/>
    </location>
</feature>
<evidence type="ECO:0000313" key="19">
    <source>
        <dbReference type="Proteomes" id="UP000095300"/>
    </source>
</evidence>
<feature type="region of interest" description="Disordered" evidence="14">
    <location>
        <begin position="954"/>
        <end position="1012"/>
    </location>
</feature>
<evidence type="ECO:0000256" key="12">
    <source>
        <dbReference type="ARBA" id="ARBA00023180"/>
    </source>
</evidence>
<feature type="region of interest" description="Disordered" evidence="14">
    <location>
        <begin position="1302"/>
        <end position="1326"/>
    </location>
</feature>
<feature type="compositionally biased region" description="Polar residues" evidence="14">
    <location>
        <begin position="1310"/>
        <end position="1324"/>
    </location>
</feature>
<keyword evidence="19" id="KW-1185">Reference proteome</keyword>
<dbReference type="GO" id="GO:0005783">
    <property type="term" value="C:endoplasmic reticulum"/>
    <property type="evidence" value="ECO:0007669"/>
    <property type="project" value="UniProtKB-SubCell"/>
</dbReference>
<keyword evidence="7 15" id="KW-0732">Signal</keyword>
<feature type="coiled-coil region" evidence="13">
    <location>
        <begin position="1144"/>
        <end position="1184"/>
    </location>
</feature>
<feature type="region of interest" description="Disordered" evidence="14">
    <location>
        <begin position="1478"/>
        <end position="1555"/>
    </location>
</feature>
<evidence type="ECO:0000256" key="2">
    <source>
        <dbReference type="ARBA" id="ARBA00004240"/>
    </source>
</evidence>
<dbReference type="InterPro" id="IPR000917">
    <property type="entry name" value="Sulfatase_N"/>
</dbReference>
<evidence type="ECO:0000256" key="9">
    <source>
        <dbReference type="ARBA" id="ARBA00022824"/>
    </source>
</evidence>
<evidence type="ECO:0000256" key="3">
    <source>
        <dbReference type="ARBA" id="ARBA00004241"/>
    </source>
</evidence>
<dbReference type="PANTHER" id="PTHR43108">
    <property type="entry name" value="N-ACETYLGLUCOSAMINE-6-SULFATASE FAMILY MEMBER"/>
    <property type="match status" value="1"/>
</dbReference>
<evidence type="ECO:0000256" key="15">
    <source>
        <dbReference type="SAM" id="SignalP"/>
    </source>
</evidence>
<dbReference type="VEuPathDB" id="VectorBase:SCAU006957"/>
<keyword evidence="8" id="KW-0378">Hydrolase</keyword>
<evidence type="ECO:0000256" key="7">
    <source>
        <dbReference type="ARBA" id="ARBA00022729"/>
    </source>
</evidence>
<keyword evidence="10" id="KW-0106">Calcium</keyword>
<keyword evidence="11" id="KW-0333">Golgi apparatus</keyword>
<dbReference type="Pfam" id="PF12548">
    <property type="entry name" value="DUF3740"/>
    <property type="match status" value="1"/>
</dbReference>
<dbReference type="OrthoDB" id="96314at2759"/>
<evidence type="ECO:0000256" key="5">
    <source>
        <dbReference type="ARBA" id="ARBA00008779"/>
    </source>
</evidence>
<dbReference type="PROSITE" id="PS00523">
    <property type="entry name" value="SULFATASE_1"/>
    <property type="match status" value="1"/>
</dbReference>
<feature type="compositionally biased region" description="Low complexity" evidence="14">
    <location>
        <begin position="1380"/>
        <end position="1403"/>
    </location>
</feature>
<evidence type="ECO:0000256" key="4">
    <source>
        <dbReference type="ARBA" id="ARBA00004348"/>
    </source>
</evidence>
<evidence type="ECO:0000259" key="17">
    <source>
        <dbReference type="Pfam" id="PF12548"/>
    </source>
</evidence>
<feature type="region of interest" description="Disordered" evidence="14">
    <location>
        <begin position="52"/>
        <end position="150"/>
    </location>
</feature>
<comment type="similarity">
    <text evidence="5">Belongs to the sulfatase family.</text>
</comment>
<evidence type="ECO:0000313" key="18">
    <source>
        <dbReference type="EnsemblMetazoa" id="SCAU006957-PA"/>
    </source>
</evidence>
<evidence type="ECO:0000256" key="11">
    <source>
        <dbReference type="ARBA" id="ARBA00023034"/>
    </source>
</evidence>
<feature type="compositionally biased region" description="Basic residues" evidence="14">
    <location>
        <begin position="62"/>
        <end position="81"/>
    </location>
</feature>
<dbReference type="PANTHER" id="PTHR43108:SF16">
    <property type="entry name" value="EXTRACELLULAR SULFATASE SULF-1 HOMOLOG"/>
    <property type="match status" value="1"/>
</dbReference>
<feature type="compositionally biased region" description="Polar residues" evidence="14">
    <location>
        <begin position="1370"/>
        <end position="1379"/>
    </location>
</feature>
<dbReference type="FunFam" id="3.40.720.10:FF:000050">
    <property type="entry name" value="Extracellular sulfatase SULF-1"/>
    <property type="match status" value="1"/>
</dbReference>
<feature type="region of interest" description="Disordered" evidence="14">
    <location>
        <begin position="1039"/>
        <end position="1110"/>
    </location>
</feature>
<feature type="domain" description="Extracellular sulfatase C-terminal" evidence="17">
    <location>
        <begin position="727"/>
        <end position="931"/>
    </location>
</feature>
<sequence>MQPFHINKKLAISSSICLLLVVNFMLATANAAKENLHSEELMGSREIKAAGSFREPTTTEQHHRHNNHHQKTSSSNTHHHQATAQQHQQRHHHQQQQRRHSSPQTQPFSSSSSSHSYSNNHHRQARQRNSGPAQSSKRFSRDSSSNSSSRKPNIILILTDDQDVELGSLNFMPRTLRILRDGGAEFRHAYTTTPMCCPARSSLLTGMYVHNHMVFTNNDNCSSPQWQATHETRSFATYLSNAGYRTGYFGKYLNKYNGSYIPPGWREWGGLIMNSKYYNYSINMNGQKIKHGFDYAKDYYPNLIANDSIAFLRSSKQQNQRKPVMLTMSFPAPHGPEDSAPQYSHLFFNVTTHHTPSYDLAPNPDKQWILRVTQPMEPVHKRFTNLLMTKRLQTLQSVDVAVERVYNELKTLGELENTYIIYTSDHGYHLGQFGLIKGKSFPFEFDVRVPFLVRGPGIEPSRTVDEIVLNVDLAPTFLDMGGVPTPSHMDGRSILPLLLNKQRLMKEAWPDTFLIESSGRRETPDQIAEARARLQVERTNMKLANSTLIEDLVENATTTTTTARIDVLDMESREEDQYIGNAKESDNEDLTDDDFEFENEDDEVDTSAANLEEDDETDDELEQQDQFDNNLPLAPYITKMMRLNSECSDPTLLENCRAGQKWKCVNENGRWRKHKCKFHLQLQHHLAEISKYPKAQNKRNCACFTPDGVVYIKPEVKKRNQNMGKNSRRHKRDTEDFDIEELYHSDLPYEMEELLDLHKNLHDVEKHLLEQHEKHAQQLRLERTKRELTANLFDNPETVNSDENKKNNASNDAISKVIQEIQDTLETLELKFVEHDWTVNGSSKTSATKITSAGFVRGGKFPKVGGRVGTRCYIESQSGKVNCSDVIYDDEKTWRKSRSQIDMLIKVLKDKITHLKDIKKQLRESKQQQQQGRHWNNEFAHHNRGRVEGAANDHFNTEGATHYGSGYRHQKGRHRMPYNHHHHQQQPPQHHNNNRHYNTGMGGGNAYPSSGRRRIESNVDNAEFDMNYFVPKSRKVNYEDTMSSSNQKNKHHNQVPNTSTTTSQPTEASSSSAEESSFASSTPESIASSSETIGRNKPKNKGGQKEEVKETYYNSRHSASDLLPNGNNQFSGPAECYCEPDIDYTDSKEVAREARRKLKEERQRKKERKRIKKARLEKECLSEKMNCFSHDNSHWRTAPLWNDSPFCFCMNANNNTYSCLRTINATHDYLYCEFTTGLITYYNLRIDPFETLNRASSLTLNEKSYMHDTLAKLKNCKGRSCTLKRPQIIGNSSQATVNSLQRGTKRKHVQSSLSASLNGNSDLNLNRMDYEGSQTKRRKLSNGWSTNANNIRRKQWKLHQQQQQQHQHHTYYSSHQPMGQQFRNTYNNNNHQQQHNRLQQQHQLQEHQQHQHHYQQQKLPLERATSLRRNRFHEDNNSRQQQQQQVPHHLQQQYNTDVHKSITTTIRTDINNKDLIQISDNSRGGIGNSVTSTSEASPIAASSMEASSTTAKAAAAADETSSINDEDLSLEQQQELRSSHHQQPHSITPLPELSL</sequence>
<dbReference type="SUPFAM" id="SSF53649">
    <property type="entry name" value="Alkaline phosphatase-like"/>
    <property type="match status" value="1"/>
</dbReference>
<comment type="cofactor">
    <cofactor evidence="1">
        <name>Ca(2+)</name>
        <dbReference type="ChEBI" id="CHEBI:29108"/>
    </cofactor>
</comment>
<dbReference type="GO" id="GO:0046872">
    <property type="term" value="F:metal ion binding"/>
    <property type="evidence" value="ECO:0007669"/>
    <property type="project" value="UniProtKB-KW"/>
</dbReference>
<evidence type="ECO:0000256" key="10">
    <source>
        <dbReference type="ARBA" id="ARBA00022837"/>
    </source>
</evidence>
<feature type="compositionally biased region" description="Low complexity" evidence="14">
    <location>
        <begin position="1500"/>
        <end position="1522"/>
    </location>
</feature>
<dbReference type="GO" id="GO:0008449">
    <property type="term" value="F:N-acetylglucosamine-6-sulfatase activity"/>
    <property type="evidence" value="ECO:0007669"/>
    <property type="project" value="TreeGrafter"/>
</dbReference>
<organism evidence="18 19">
    <name type="scientific">Stomoxys calcitrans</name>
    <name type="common">Stable fly</name>
    <name type="synonym">Conops calcitrans</name>
    <dbReference type="NCBI Taxonomy" id="35570"/>
    <lineage>
        <taxon>Eukaryota</taxon>
        <taxon>Metazoa</taxon>
        <taxon>Ecdysozoa</taxon>
        <taxon>Arthropoda</taxon>
        <taxon>Hexapoda</taxon>
        <taxon>Insecta</taxon>
        <taxon>Pterygota</taxon>
        <taxon>Neoptera</taxon>
        <taxon>Endopterygota</taxon>
        <taxon>Diptera</taxon>
        <taxon>Brachycera</taxon>
        <taxon>Muscomorpha</taxon>
        <taxon>Muscoidea</taxon>
        <taxon>Muscidae</taxon>
        <taxon>Stomoxys</taxon>
    </lineage>
</organism>
<evidence type="ECO:0000259" key="16">
    <source>
        <dbReference type="Pfam" id="PF00884"/>
    </source>
</evidence>
<feature type="compositionally biased region" description="Low complexity" evidence="14">
    <location>
        <begin position="1440"/>
        <end position="1452"/>
    </location>
</feature>
<proteinExistence type="inferred from homology"/>
<gene>
    <name evidence="18" type="primary">106092597</name>
</gene>
<dbReference type="InterPro" id="IPR024609">
    <property type="entry name" value="Extracellular_sulfatase_C"/>
</dbReference>
<keyword evidence="12" id="KW-0325">Glycoprotein</keyword>
<dbReference type="Proteomes" id="UP000095300">
    <property type="component" value="Unassembled WGS sequence"/>
</dbReference>
<feature type="compositionally biased region" description="Low complexity" evidence="14">
    <location>
        <begin position="102"/>
        <end position="119"/>
    </location>
</feature>
<dbReference type="GO" id="GO:0005539">
    <property type="term" value="F:glycosaminoglycan binding"/>
    <property type="evidence" value="ECO:0007669"/>
    <property type="project" value="TreeGrafter"/>
</dbReference>
<evidence type="ECO:0000256" key="13">
    <source>
        <dbReference type="SAM" id="Coils"/>
    </source>
</evidence>
<comment type="subcellular location">
    <subcellularLocation>
        <location evidence="3">Cell surface</location>
    </subcellularLocation>
    <subcellularLocation>
        <location evidence="2">Endoplasmic reticulum</location>
    </subcellularLocation>
    <subcellularLocation>
        <location evidence="4">Golgi apparatus</location>
        <location evidence="4">Golgi stack</location>
    </subcellularLocation>
</comment>
<feature type="region of interest" description="Disordered" evidence="14">
    <location>
        <begin position="1433"/>
        <end position="1452"/>
    </location>
</feature>
<feature type="domain" description="Sulfatase N-terminal" evidence="16">
    <location>
        <begin position="152"/>
        <end position="482"/>
    </location>
</feature>
<dbReference type="CDD" id="cd16147">
    <property type="entry name" value="G6S"/>
    <property type="match status" value="1"/>
</dbReference>
<evidence type="ECO:0000256" key="1">
    <source>
        <dbReference type="ARBA" id="ARBA00001913"/>
    </source>
</evidence>
<feature type="chain" id="PRO_5009326459" description="Extracellular sulfatase SULF-1 homolog" evidence="15">
    <location>
        <begin position="32"/>
        <end position="1555"/>
    </location>
</feature>
<dbReference type="Gene3D" id="3.40.720.10">
    <property type="entry name" value="Alkaline Phosphatase, subunit A"/>
    <property type="match status" value="1"/>
</dbReference>
<dbReference type="GO" id="GO:0005795">
    <property type="term" value="C:Golgi stack"/>
    <property type="evidence" value="ECO:0007669"/>
    <property type="project" value="UniProtKB-SubCell"/>
</dbReference>
<dbReference type="Pfam" id="PF00884">
    <property type="entry name" value="Sulfatase"/>
    <property type="match status" value="1"/>
</dbReference>
<reference evidence="18" key="1">
    <citation type="submission" date="2020-05" db="UniProtKB">
        <authorList>
            <consortium name="EnsemblMetazoa"/>
        </authorList>
    </citation>
    <scope>IDENTIFICATION</scope>
    <source>
        <strain evidence="18">USDA</strain>
    </source>
</reference>
<evidence type="ECO:0000256" key="8">
    <source>
        <dbReference type="ARBA" id="ARBA00022801"/>
    </source>
</evidence>